<proteinExistence type="predicted"/>
<gene>
    <name evidence="2" type="ORF">BOKJ2_LOCUS10050</name>
</gene>
<dbReference type="EMBL" id="CAJFCW020000005">
    <property type="protein sequence ID" value="CAG9117404.1"/>
    <property type="molecule type" value="Genomic_DNA"/>
</dbReference>
<feature type="domain" description="BPTI/Kunitz inhibitor" evidence="1">
    <location>
        <begin position="54"/>
        <end position="104"/>
    </location>
</feature>
<reference evidence="2" key="1">
    <citation type="submission" date="2020-09" db="EMBL/GenBank/DDBJ databases">
        <authorList>
            <person name="Kikuchi T."/>
        </authorList>
    </citation>
    <scope>NUCLEOTIDE SEQUENCE</scope>
    <source>
        <strain evidence="2">SH1</strain>
    </source>
</reference>
<keyword evidence="3" id="KW-1185">Reference proteome</keyword>
<feature type="domain" description="BPTI/Kunitz inhibitor" evidence="1">
    <location>
        <begin position="623"/>
        <end position="673"/>
    </location>
</feature>
<dbReference type="Proteomes" id="UP000783686">
    <property type="component" value="Unassembled WGS sequence"/>
</dbReference>
<evidence type="ECO:0000259" key="1">
    <source>
        <dbReference type="PROSITE" id="PS50279"/>
    </source>
</evidence>
<dbReference type="PRINTS" id="PR00759">
    <property type="entry name" value="BASICPTASE"/>
</dbReference>
<evidence type="ECO:0000313" key="2">
    <source>
        <dbReference type="EMBL" id="CAD5223251.1"/>
    </source>
</evidence>
<comment type="caution">
    <text evidence="2">The sequence shown here is derived from an EMBL/GenBank/DDBJ whole genome shotgun (WGS) entry which is preliminary data.</text>
</comment>
<dbReference type="InterPro" id="IPR002223">
    <property type="entry name" value="Kunitz_BPTI"/>
</dbReference>
<protein>
    <recommendedName>
        <fullName evidence="1">BPTI/Kunitz inhibitor domain-containing protein</fullName>
    </recommendedName>
</protein>
<dbReference type="Pfam" id="PF00014">
    <property type="entry name" value="Kunitz_BPTI"/>
    <property type="match status" value="5"/>
</dbReference>
<dbReference type="PANTHER" id="PTHR46339">
    <property type="entry name" value="PROTEIN CBG15282-RELATED"/>
    <property type="match status" value="1"/>
</dbReference>
<feature type="domain" description="BPTI/Kunitz inhibitor" evidence="1">
    <location>
        <begin position="516"/>
        <end position="566"/>
    </location>
</feature>
<dbReference type="InterPro" id="IPR020901">
    <property type="entry name" value="Prtase_inh_Kunz-CS"/>
</dbReference>
<dbReference type="InterPro" id="IPR036880">
    <property type="entry name" value="Kunitz_BPTI_sf"/>
</dbReference>
<feature type="domain" description="BPTI/Kunitz inhibitor" evidence="1">
    <location>
        <begin position="306"/>
        <end position="356"/>
    </location>
</feature>
<dbReference type="GO" id="GO:0004867">
    <property type="term" value="F:serine-type endopeptidase inhibitor activity"/>
    <property type="evidence" value="ECO:0007669"/>
    <property type="project" value="InterPro"/>
</dbReference>
<dbReference type="Gene3D" id="4.10.410.10">
    <property type="entry name" value="Pancreatic trypsin inhibitor Kunitz domain"/>
    <property type="match status" value="5"/>
</dbReference>
<dbReference type="CDD" id="cd22593">
    <property type="entry name" value="Kunitz_conkunitzin"/>
    <property type="match status" value="4"/>
</dbReference>
<dbReference type="Proteomes" id="UP000614601">
    <property type="component" value="Unassembled WGS sequence"/>
</dbReference>
<dbReference type="Pfam" id="PF14625">
    <property type="entry name" value="Lustrin_cystein"/>
    <property type="match status" value="5"/>
</dbReference>
<dbReference type="EMBL" id="CAJFDH010000005">
    <property type="protein sequence ID" value="CAD5223251.1"/>
    <property type="molecule type" value="Genomic_DNA"/>
</dbReference>
<dbReference type="SMART" id="SM00289">
    <property type="entry name" value="WR1"/>
    <property type="match status" value="5"/>
</dbReference>
<dbReference type="SMART" id="SM00131">
    <property type="entry name" value="KU"/>
    <property type="match status" value="5"/>
</dbReference>
<dbReference type="PROSITE" id="PS50279">
    <property type="entry name" value="BPTI_KUNITZ_2"/>
    <property type="match status" value="5"/>
</dbReference>
<feature type="domain" description="BPTI/Kunitz inhibitor" evidence="1">
    <location>
        <begin position="411"/>
        <end position="461"/>
    </location>
</feature>
<sequence length="733" mass="80011">MFHSTTNNASSGLAGKAMRHYAVPAYTGSSSPQLYAVQPQYPQYYFGPQPTNPCLLPQQVGTGPYRIPRWYFNPARQACELFYWSGCCGNSNNFQTYHDCQKRCEGGNAAKPNTVVFVPFTLTFTMKPTGNSNLKPLPTAPTASCPPNECPPGHVSVPPTPLIQVPQVAPSPRPPVPVGQRVGPNGQIVPSSPLPVPGGPNGVPVVQSGQGGPVPQRPVFPPRVEPTFVPVTAAPVAPPIQLRPIIPVPESPSPCSYGELTPASQPLQCQPGSTVAQTCSGEQFCHVGASPQTTVCCPKPADADPCNQPINNGIGNANLQRWYFNSMAQQCQPMQYRGLQGNENNFLTQNACQVQCQVNPCRVGIPFRGPSGGLAYCSANDASECPTGYYCHIGGSPATSVCCQALDVNLCKESKEEGEGLERLIRYYFDVERKECLPFEYRGFKGNPNNFMSKLACERRCPVWVNPCAKGQPILDLTNKPELCHLAKPCPPNYYCHIGFNDDTTVCCPASAANPCVVPYSQGTGNHIINRWYFNSISRQCERFVYKGSHGNENNFLVRDQCEATCPSFANPCPTGEPLMDSNQIRPRFCDVFDEFSCPDTHFCHFGLTNKTQVCCPGKVDPCLLAQSRGEGHIPEPRWYFDISQKQCLTFLFNGMKGNGNNFATKEACERKCPVFVDPCPDSFSLNVNGIEYHPSVHYQKCSVLAPNSCPVDQWCHIGEDASTTLCCPNESP</sequence>
<dbReference type="PANTHER" id="PTHR46339:SF1">
    <property type="entry name" value="BPTI_KUNITZ INHIBITOR DOMAIN-CONTAINING PROTEIN"/>
    <property type="match status" value="1"/>
</dbReference>
<organism evidence="2 3">
    <name type="scientific">Bursaphelenchus okinawaensis</name>
    <dbReference type="NCBI Taxonomy" id="465554"/>
    <lineage>
        <taxon>Eukaryota</taxon>
        <taxon>Metazoa</taxon>
        <taxon>Ecdysozoa</taxon>
        <taxon>Nematoda</taxon>
        <taxon>Chromadorea</taxon>
        <taxon>Rhabditida</taxon>
        <taxon>Tylenchina</taxon>
        <taxon>Tylenchomorpha</taxon>
        <taxon>Aphelenchoidea</taxon>
        <taxon>Aphelenchoididae</taxon>
        <taxon>Bursaphelenchus</taxon>
    </lineage>
</organism>
<dbReference type="InterPro" id="IPR028150">
    <property type="entry name" value="Lustrin_cystein"/>
</dbReference>
<dbReference type="AlphaFoldDB" id="A0A811L7X9"/>
<dbReference type="SUPFAM" id="SSF57362">
    <property type="entry name" value="BPTI-like"/>
    <property type="match status" value="5"/>
</dbReference>
<dbReference type="InterPro" id="IPR006150">
    <property type="entry name" value="Cys_repeat_1"/>
</dbReference>
<dbReference type="OrthoDB" id="4473401at2759"/>
<dbReference type="InterPro" id="IPR053014">
    <property type="entry name" value="Cuticle_assoc_divergent"/>
</dbReference>
<evidence type="ECO:0000313" key="3">
    <source>
        <dbReference type="Proteomes" id="UP000614601"/>
    </source>
</evidence>
<dbReference type="PROSITE" id="PS00280">
    <property type="entry name" value="BPTI_KUNITZ_1"/>
    <property type="match status" value="1"/>
</dbReference>
<dbReference type="CDD" id="cd00109">
    <property type="entry name" value="Kunitz-type"/>
    <property type="match status" value="1"/>
</dbReference>
<accession>A0A811L7X9</accession>
<name>A0A811L7X9_9BILA</name>